<evidence type="ECO:0000313" key="3">
    <source>
        <dbReference type="Proteomes" id="UP000255082"/>
    </source>
</evidence>
<gene>
    <name evidence="2" type="ORF">NCTC13184_00030</name>
</gene>
<feature type="region of interest" description="Disordered" evidence="1">
    <location>
        <begin position="1"/>
        <end position="25"/>
    </location>
</feature>
<proteinExistence type="predicted"/>
<dbReference type="InterPro" id="IPR046609">
    <property type="entry name" value="DUF6668"/>
</dbReference>
<name>A0A378WHP0_9NOCA</name>
<dbReference type="RefSeq" id="WP_227995603.1">
    <property type="nucleotide sequence ID" value="NZ_JAJFOE010000002.1"/>
</dbReference>
<dbReference type="Proteomes" id="UP000255082">
    <property type="component" value="Unassembled WGS sequence"/>
</dbReference>
<protein>
    <submittedName>
        <fullName evidence="2">Uncharacterized protein</fullName>
    </submittedName>
</protein>
<organism evidence="2 3">
    <name type="scientific">Nocardia africana</name>
    <dbReference type="NCBI Taxonomy" id="134964"/>
    <lineage>
        <taxon>Bacteria</taxon>
        <taxon>Bacillati</taxon>
        <taxon>Actinomycetota</taxon>
        <taxon>Actinomycetes</taxon>
        <taxon>Mycobacteriales</taxon>
        <taxon>Nocardiaceae</taxon>
        <taxon>Nocardia</taxon>
    </lineage>
</organism>
<evidence type="ECO:0000313" key="2">
    <source>
        <dbReference type="EMBL" id="SUA40709.1"/>
    </source>
</evidence>
<sequence length="224" mass="23578">MTAVLGTPPERTRRTPAHRGGGRGVIAPPLAQRAPVWDTVIPLPPITRNERRAPLVWLLGAHGGAGVTTLARVLAPAADCWRRWPAPRPGESPYVAVVARETAIGLAAADALLRQHHAGLAGASAVVGLVTVAARPGRVPAAIRRDRQLYAALVPHVWRIGWHEAWMTTTHDMLPVWDPTDPTAPGHRDELATAPADVTALGRALITVIGELDCAGPSAIGGTP</sequence>
<reference evidence="2 3" key="1">
    <citation type="submission" date="2018-06" db="EMBL/GenBank/DDBJ databases">
        <authorList>
            <consortium name="Pathogen Informatics"/>
            <person name="Doyle S."/>
        </authorList>
    </citation>
    <scope>NUCLEOTIDE SEQUENCE [LARGE SCALE GENOMIC DNA]</scope>
    <source>
        <strain evidence="2 3">NCTC13184</strain>
    </source>
</reference>
<dbReference type="AlphaFoldDB" id="A0A378WHP0"/>
<accession>A0A378WHP0</accession>
<evidence type="ECO:0000256" key="1">
    <source>
        <dbReference type="SAM" id="MobiDB-lite"/>
    </source>
</evidence>
<dbReference type="Pfam" id="PF20373">
    <property type="entry name" value="DUF6668"/>
    <property type="match status" value="1"/>
</dbReference>
<dbReference type="EMBL" id="UGRU01000001">
    <property type="protein sequence ID" value="SUA40709.1"/>
    <property type="molecule type" value="Genomic_DNA"/>
</dbReference>